<proteinExistence type="predicted"/>
<reference evidence="2" key="1">
    <citation type="submission" date="2016-10" db="EMBL/GenBank/DDBJ databases">
        <authorList>
            <person name="Varghese N."/>
            <person name="Submissions S."/>
        </authorList>
    </citation>
    <scope>NUCLEOTIDE SEQUENCE [LARGE SCALE GENOMIC DNA]</scope>
    <source>
        <strain evidence="2">Gh-67</strain>
    </source>
</reference>
<organism evidence="1 2">
    <name type="scientific">Mucilaginibacter gossypii</name>
    <dbReference type="NCBI Taxonomy" id="551996"/>
    <lineage>
        <taxon>Bacteria</taxon>
        <taxon>Pseudomonadati</taxon>
        <taxon>Bacteroidota</taxon>
        <taxon>Sphingobacteriia</taxon>
        <taxon>Sphingobacteriales</taxon>
        <taxon>Sphingobacteriaceae</taxon>
        <taxon>Mucilaginibacter</taxon>
    </lineage>
</organism>
<gene>
    <name evidence="1" type="ORF">SAMN05192573_101532</name>
</gene>
<keyword evidence="2" id="KW-1185">Reference proteome</keyword>
<name>A0A1G7PES1_9SPHI</name>
<protein>
    <submittedName>
        <fullName evidence="1">Uncharacterized protein</fullName>
    </submittedName>
</protein>
<accession>A0A1G7PES1</accession>
<evidence type="ECO:0000313" key="2">
    <source>
        <dbReference type="Proteomes" id="UP000199705"/>
    </source>
</evidence>
<dbReference type="EMBL" id="FNCG01000001">
    <property type="protein sequence ID" value="SDF84763.1"/>
    <property type="molecule type" value="Genomic_DNA"/>
</dbReference>
<dbReference type="Proteomes" id="UP000199705">
    <property type="component" value="Unassembled WGS sequence"/>
</dbReference>
<sequence length="43" mass="5281">MWLDKCNNTNMLRENIEVYRRDRKRGLCKKNDSFVGYIFLLLN</sequence>
<evidence type="ECO:0000313" key="1">
    <source>
        <dbReference type="EMBL" id="SDF84763.1"/>
    </source>
</evidence>
<dbReference type="AlphaFoldDB" id="A0A1G7PES1"/>